<dbReference type="SMART" id="SM00470">
    <property type="entry name" value="ParB"/>
    <property type="match status" value="1"/>
</dbReference>
<sequence length="329" mass="35611">MNRPLKSNRVKQSVEIASLVMAGSPRFEGEDPAHIERLVEAEWPMPPILVHRPTNRIIDGFHRTNAALRKGLTHIDAYMVDGSEELAFILGVQENVRHGLPLSLADRRAAAERIIRSHPHWSNRSIATAAGLSAKTVASIRSGTGDTSQASHRLGSDGRLRPVDTNSARKTAAELLLARPDASLRSIAREVGLSPSTVRDVRARLESGMGPLVQPDDTRTPVPGGPAENDRLAPTPHKKQVDLDALLAVLSRDPALRMSVGGRELLRWLHQHAVNAGDAEKIVEFVRPHSSYHVIELANQCAANWANIAQALQAASDNAYGNSPGARSA</sequence>
<organism evidence="3 4">
    <name type="scientific">Nocardia ignorata</name>
    <dbReference type="NCBI Taxonomy" id="145285"/>
    <lineage>
        <taxon>Bacteria</taxon>
        <taxon>Bacillati</taxon>
        <taxon>Actinomycetota</taxon>
        <taxon>Actinomycetes</taxon>
        <taxon>Mycobacteriales</taxon>
        <taxon>Nocardiaceae</taxon>
        <taxon>Nocardia</taxon>
    </lineage>
</organism>
<dbReference type="SUPFAM" id="SSF110849">
    <property type="entry name" value="ParB/Sulfiredoxin"/>
    <property type="match status" value="1"/>
</dbReference>
<dbReference type="AlphaFoldDB" id="A0A4R6PXG2"/>
<feature type="region of interest" description="Disordered" evidence="1">
    <location>
        <begin position="207"/>
        <end position="236"/>
    </location>
</feature>
<comment type="caution">
    <text evidence="3">The sequence shown here is derived from an EMBL/GenBank/DDBJ whole genome shotgun (WGS) entry which is preliminary data.</text>
</comment>
<name>A0A4R6PXG2_NOCIG</name>
<gene>
    <name evidence="3" type="ORF">DFR75_1012203</name>
</gene>
<evidence type="ECO:0000256" key="1">
    <source>
        <dbReference type="SAM" id="MobiDB-lite"/>
    </source>
</evidence>
<accession>A0A4R6PXG2</accession>
<feature type="region of interest" description="Disordered" evidence="1">
    <location>
        <begin position="140"/>
        <end position="163"/>
    </location>
</feature>
<evidence type="ECO:0000313" key="3">
    <source>
        <dbReference type="EMBL" id="TDP43083.1"/>
    </source>
</evidence>
<dbReference type="Proteomes" id="UP000295087">
    <property type="component" value="Unassembled WGS sequence"/>
</dbReference>
<dbReference type="InterPro" id="IPR036086">
    <property type="entry name" value="ParB/Sulfiredoxin_sf"/>
</dbReference>
<dbReference type="EMBL" id="SNXK01000001">
    <property type="protein sequence ID" value="TDP43083.1"/>
    <property type="molecule type" value="Genomic_DNA"/>
</dbReference>
<dbReference type="InterPro" id="IPR003115">
    <property type="entry name" value="ParB_N"/>
</dbReference>
<evidence type="ECO:0000259" key="2">
    <source>
        <dbReference type="SMART" id="SM00470"/>
    </source>
</evidence>
<dbReference type="Gene3D" id="3.90.1530.10">
    <property type="entry name" value="Conserved hypothetical protein from pyrococcus furiosus pfu- 392566-001, ParB domain"/>
    <property type="match status" value="1"/>
</dbReference>
<feature type="compositionally biased region" description="Polar residues" evidence="1">
    <location>
        <begin position="140"/>
        <end position="151"/>
    </location>
</feature>
<reference evidence="3 4" key="1">
    <citation type="submission" date="2019-03" db="EMBL/GenBank/DDBJ databases">
        <title>Genomic Encyclopedia of Type Strains, Phase IV (KMG-IV): sequencing the most valuable type-strain genomes for metagenomic binning, comparative biology and taxonomic classification.</title>
        <authorList>
            <person name="Goeker M."/>
        </authorList>
    </citation>
    <scope>NUCLEOTIDE SEQUENCE [LARGE SCALE GENOMIC DNA]</scope>
    <source>
        <strain evidence="3 4">DSM 44496</strain>
    </source>
</reference>
<protein>
    <submittedName>
        <fullName evidence="3">ParB-like nuclease family protein</fullName>
    </submittedName>
</protein>
<feature type="domain" description="ParB-like N-terminal" evidence="2">
    <location>
        <begin position="12"/>
        <end position="96"/>
    </location>
</feature>
<keyword evidence="4" id="KW-1185">Reference proteome</keyword>
<proteinExistence type="predicted"/>
<evidence type="ECO:0000313" key="4">
    <source>
        <dbReference type="Proteomes" id="UP000295087"/>
    </source>
</evidence>